<dbReference type="Proteomes" id="UP001281761">
    <property type="component" value="Unassembled WGS sequence"/>
</dbReference>
<dbReference type="EMBL" id="JARBJD010000571">
    <property type="protein sequence ID" value="KAK2940977.1"/>
    <property type="molecule type" value="Genomic_DNA"/>
</dbReference>
<gene>
    <name evidence="1" type="ORF">BLNAU_24109</name>
</gene>
<evidence type="ECO:0000313" key="2">
    <source>
        <dbReference type="Proteomes" id="UP001281761"/>
    </source>
</evidence>
<evidence type="ECO:0000313" key="1">
    <source>
        <dbReference type="EMBL" id="KAK2940977.1"/>
    </source>
</evidence>
<reference evidence="1 2" key="1">
    <citation type="journal article" date="2022" name="bioRxiv">
        <title>Genomics of Preaxostyla Flagellates Illuminates Evolutionary Transitions and the Path Towards Mitochondrial Loss.</title>
        <authorList>
            <person name="Novak L.V.F."/>
            <person name="Treitli S.C."/>
            <person name="Pyrih J."/>
            <person name="Halakuc P."/>
            <person name="Pipaliya S.V."/>
            <person name="Vacek V."/>
            <person name="Brzon O."/>
            <person name="Soukal P."/>
            <person name="Eme L."/>
            <person name="Dacks J.B."/>
            <person name="Karnkowska A."/>
            <person name="Elias M."/>
            <person name="Hampl V."/>
        </authorList>
    </citation>
    <scope>NUCLEOTIDE SEQUENCE [LARGE SCALE GENOMIC DNA]</scope>
    <source>
        <strain evidence="1">NAU3</strain>
        <tissue evidence="1">Gut</tissue>
    </source>
</reference>
<protein>
    <submittedName>
        <fullName evidence="1">Uncharacterized protein</fullName>
    </submittedName>
</protein>
<comment type="caution">
    <text evidence="1">The sequence shown here is derived from an EMBL/GenBank/DDBJ whole genome shotgun (WGS) entry which is preliminary data.</text>
</comment>
<proteinExistence type="predicted"/>
<name>A0ABQ9WQD5_9EUKA</name>
<organism evidence="1 2">
    <name type="scientific">Blattamonas nauphoetae</name>
    <dbReference type="NCBI Taxonomy" id="2049346"/>
    <lineage>
        <taxon>Eukaryota</taxon>
        <taxon>Metamonada</taxon>
        <taxon>Preaxostyla</taxon>
        <taxon>Oxymonadida</taxon>
        <taxon>Blattamonas</taxon>
    </lineage>
</organism>
<sequence>MQRKAIVLNGAGLVGETSAGEGIDLSAFRGSGLIIRISFLKDCSASFLGHAYILYATGVYWDEWSDYDSFNPSYHTDSIDCCLRPC</sequence>
<keyword evidence="2" id="KW-1185">Reference proteome</keyword>
<accession>A0ABQ9WQD5</accession>